<organism evidence="1 2">
    <name type="scientific">Niallia oryzisoli</name>
    <dbReference type="NCBI Taxonomy" id="1737571"/>
    <lineage>
        <taxon>Bacteria</taxon>
        <taxon>Bacillati</taxon>
        <taxon>Bacillota</taxon>
        <taxon>Bacilli</taxon>
        <taxon>Bacillales</taxon>
        <taxon>Bacillaceae</taxon>
        <taxon>Niallia</taxon>
    </lineage>
</organism>
<dbReference type="SUPFAM" id="SSF109915">
    <property type="entry name" value="Hypothetical protein YhaI"/>
    <property type="match status" value="1"/>
</dbReference>
<proteinExistence type="predicted"/>
<accession>A0ABZ2CKJ9</accession>
<dbReference type="InterPro" id="IPR015058">
    <property type="entry name" value="DUF1878"/>
</dbReference>
<gene>
    <name evidence="1" type="ORF">R4Z09_05465</name>
</gene>
<name>A0ABZ2CKJ9_9BACI</name>
<dbReference type="Proteomes" id="UP001357223">
    <property type="component" value="Chromosome"/>
</dbReference>
<evidence type="ECO:0000313" key="2">
    <source>
        <dbReference type="Proteomes" id="UP001357223"/>
    </source>
</evidence>
<protein>
    <submittedName>
        <fullName evidence="1">DUF1878 family protein</fullName>
    </submittedName>
</protein>
<dbReference type="EMBL" id="CP137640">
    <property type="protein sequence ID" value="WVX82430.1"/>
    <property type="molecule type" value="Genomic_DNA"/>
</dbReference>
<evidence type="ECO:0000313" key="1">
    <source>
        <dbReference type="EMBL" id="WVX82430.1"/>
    </source>
</evidence>
<sequence>MDLEALLERIERLEYHQSLLLEMNQTTKYALYKLIIDKGITEKEVQRLFKLCDELSKELKEQKAEGFLNFHPLFNKFTMKLQSGGLHAEDVIAACITQGLYFPLMTELKKYL</sequence>
<dbReference type="Gene3D" id="1.10.3750.10">
    <property type="entry name" value="YhaI-like"/>
    <property type="match status" value="1"/>
</dbReference>
<keyword evidence="2" id="KW-1185">Reference proteome</keyword>
<reference evidence="1 2" key="1">
    <citation type="submission" date="2023-10" db="EMBL/GenBank/DDBJ databases">
        <title>Niallia locisalis sp.nov. isolated from a salt pond sample.</title>
        <authorList>
            <person name="Li X.-J."/>
            <person name="Dong L."/>
        </authorList>
    </citation>
    <scope>NUCLEOTIDE SEQUENCE [LARGE SCALE GENOMIC DNA]</scope>
    <source>
        <strain evidence="1 2">DSM 29761</strain>
    </source>
</reference>
<dbReference type="Pfam" id="PF08963">
    <property type="entry name" value="DUF1878"/>
    <property type="match status" value="1"/>
</dbReference>
<dbReference type="RefSeq" id="WP_338451332.1">
    <property type="nucleotide sequence ID" value="NZ_CP137640.1"/>
</dbReference>
<dbReference type="InterPro" id="IPR035945">
    <property type="entry name" value="YhaI-like_sf"/>
</dbReference>